<keyword evidence="2" id="KW-0378">Hydrolase</keyword>
<dbReference type="SUPFAM" id="SSF56655">
    <property type="entry name" value="Carbohydrate phosphatase"/>
    <property type="match status" value="1"/>
</dbReference>
<dbReference type="PANTHER" id="PTHR20854:SF4">
    <property type="entry name" value="INOSITOL-1-MONOPHOSPHATASE-RELATED"/>
    <property type="match status" value="1"/>
</dbReference>
<dbReference type="EMBL" id="LR134156">
    <property type="protein sequence ID" value="VEA75714.1"/>
    <property type="molecule type" value="Genomic_DNA"/>
</dbReference>
<dbReference type="EC" id="3.1.3.25" evidence="2"/>
<evidence type="ECO:0000313" key="2">
    <source>
        <dbReference type="EMBL" id="VEA75714.1"/>
    </source>
</evidence>
<proteinExistence type="inferred from homology"/>
<dbReference type="AlphaFoldDB" id="A0A447R057"/>
<dbReference type="InterPro" id="IPR022337">
    <property type="entry name" value="Inositol_monophosphatase_SuhB"/>
</dbReference>
<dbReference type="Proteomes" id="UP000275676">
    <property type="component" value="Chromosome"/>
</dbReference>
<dbReference type="Pfam" id="PF00459">
    <property type="entry name" value="Inositol_P"/>
    <property type="match status" value="1"/>
</dbReference>
<accession>A0A447R057</accession>
<dbReference type="Gene3D" id="3.40.190.80">
    <property type="match status" value="1"/>
</dbReference>
<reference evidence="2 3" key="1">
    <citation type="submission" date="2018-12" db="EMBL/GenBank/DDBJ databases">
        <authorList>
            <consortium name="Pathogen Informatics"/>
        </authorList>
    </citation>
    <scope>NUCLEOTIDE SEQUENCE [LARGE SCALE GENOMIC DNA]</scope>
    <source>
        <strain evidence="2 3">NCTC10047</strain>
    </source>
</reference>
<sequence>MRNELFTATRGQGAQLNGYRLRGSTARDLDGTILATGFPFKAKQYATTYINIIGKLFTECADFRRTGSAALDLAYVAAGRVDGFFEIGLRPWISPRASCWFVKRAVSSAISPAAITT</sequence>
<dbReference type="GO" id="GO:0008934">
    <property type="term" value="F:inositol monophosphate 1-phosphatase activity"/>
    <property type="evidence" value="ECO:0007669"/>
    <property type="project" value="InterPro"/>
</dbReference>
<dbReference type="GO" id="GO:0007165">
    <property type="term" value="P:signal transduction"/>
    <property type="evidence" value="ECO:0007669"/>
    <property type="project" value="TreeGrafter"/>
</dbReference>
<dbReference type="PRINTS" id="PR01959">
    <property type="entry name" value="SBIMPHPHTASE"/>
</dbReference>
<evidence type="ECO:0000313" key="3">
    <source>
        <dbReference type="Proteomes" id="UP000275676"/>
    </source>
</evidence>
<organism evidence="2 3">
    <name type="scientific">Salmonella enterica subsp. arizonae</name>
    <dbReference type="NCBI Taxonomy" id="59203"/>
    <lineage>
        <taxon>Bacteria</taxon>
        <taxon>Pseudomonadati</taxon>
        <taxon>Pseudomonadota</taxon>
        <taxon>Gammaproteobacteria</taxon>
        <taxon>Enterobacterales</taxon>
        <taxon>Enterobacteriaceae</taxon>
        <taxon>Salmonella</taxon>
    </lineage>
</organism>
<name>A0A447R057_SALER</name>
<evidence type="ECO:0000256" key="1">
    <source>
        <dbReference type="ARBA" id="ARBA00009759"/>
    </source>
</evidence>
<comment type="similarity">
    <text evidence="1">Belongs to the inositol monophosphatase superfamily.</text>
</comment>
<dbReference type="GO" id="GO:0006020">
    <property type="term" value="P:inositol metabolic process"/>
    <property type="evidence" value="ECO:0007669"/>
    <property type="project" value="TreeGrafter"/>
</dbReference>
<protein>
    <submittedName>
        <fullName evidence="2">Extragenic suppressor protein SuhB</fullName>
        <ecNumber evidence="2">3.1.3.25</ecNumber>
    </submittedName>
</protein>
<dbReference type="PANTHER" id="PTHR20854">
    <property type="entry name" value="INOSITOL MONOPHOSPHATASE"/>
    <property type="match status" value="1"/>
</dbReference>
<dbReference type="PRINTS" id="PR00377">
    <property type="entry name" value="IMPHPHTASES"/>
</dbReference>
<dbReference type="InterPro" id="IPR000760">
    <property type="entry name" value="Inositol_monophosphatase-like"/>
</dbReference>
<gene>
    <name evidence="2" type="primary">suhB_1</name>
    <name evidence="2" type="ORF">NCTC10047_01562</name>
</gene>